<dbReference type="EMBL" id="FRAW01000062">
    <property type="protein sequence ID" value="SHL29938.1"/>
    <property type="molecule type" value="Genomic_DNA"/>
</dbReference>
<reference evidence="3" key="1">
    <citation type="submission" date="2016-11" db="EMBL/GenBank/DDBJ databases">
        <authorList>
            <person name="Varghese N."/>
            <person name="Submissions S."/>
        </authorList>
    </citation>
    <scope>NUCLEOTIDE SEQUENCE [LARGE SCALE GENOMIC DNA]</scope>
    <source>
        <strain evidence="3">UWOS</strain>
    </source>
</reference>
<gene>
    <name evidence="2" type="ORF">SAMN05720469_1622</name>
</gene>
<sequence>MENEKKKTLKDVMDSLAELAESAEKVADLEKRLSKAADNAAQMAKRIASLENENEALRADRAMLRNFRGEAYAMLNGILLAIDKLKCLNASIN</sequence>
<evidence type="ECO:0000313" key="3">
    <source>
        <dbReference type="Proteomes" id="UP000184275"/>
    </source>
</evidence>
<name>A0A1M6ZHG0_9BACT</name>
<accession>A0A1M6ZHG0</accession>
<keyword evidence="1" id="KW-0175">Coiled coil</keyword>
<organism evidence="2 3">
    <name type="scientific">Fibrobacter intestinalis</name>
    <dbReference type="NCBI Taxonomy" id="28122"/>
    <lineage>
        <taxon>Bacteria</taxon>
        <taxon>Pseudomonadati</taxon>
        <taxon>Fibrobacterota</taxon>
        <taxon>Fibrobacteria</taxon>
        <taxon>Fibrobacterales</taxon>
        <taxon>Fibrobacteraceae</taxon>
        <taxon>Fibrobacter</taxon>
    </lineage>
</organism>
<evidence type="ECO:0008006" key="4">
    <source>
        <dbReference type="Google" id="ProtNLM"/>
    </source>
</evidence>
<keyword evidence="3" id="KW-1185">Reference proteome</keyword>
<proteinExistence type="predicted"/>
<protein>
    <recommendedName>
        <fullName evidence="4">Cell division protein ZapB</fullName>
    </recommendedName>
</protein>
<feature type="coiled-coil region" evidence="1">
    <location>
        <begin position="12"/>
        <end position="67"/>
    </location>
</feature>
<evidence type="ECO:0000256" key="1">
    <source>
        <dbReference type="SAM" id="Coils"/>
    </source>
</evidence>
<dbReference type="Proteomes" id="UP000184275">
    <property type="component" value="Unassembled WGS sequence"/>
</dbReference>
<dbReference type="AlphaFoldDB" id="A0A1M6ZHG0"/>
<evidence type="ECO:0000313" key="2">
    <source>
        <dbReference type="EMBL" id="SHL29938.1"/>
    </source>
</evidence>
<dbReference type="RefSeq" id="WP_073306361.1">
    <property type="nucleotide sequence ID" value="NZ_FRAW01000062.1"/>
</dbReference>